<dbReference type="PANTHER" id="PTHR33802">
    <property type="entry name" value="SI:CH211-161H7.5-RELATED"/>
    <property type="match status" value="1"/>
</dbReference>
<feature type="transmembrane region" description="Helical" evidence="1">
    <location>
        <begin position="177"/>
        <end position="199"/>
    </location>
</feature>
<accession>A0ABV9YLQ2</accession>
<keyword evidence="3" id="KW-1185">Reference proteome</keyword>
<dbReference type="Proteomes" id="UP001595947">
    <property type="component" value="Unassembled WGS sequence"/>
</dbReference>
<protein>
    <recommendedName>
        <fullName evidence="4">Tryptophan-rich sensory protein</fullName>
    </recommendedName>
</protein>
<dbReference type="Gene3D" id="1.20.1260.100">
    <property type="entry name" value="TspO/MBR protein"/>
    <property type="match status" value="1"/>
</dbReference>
<feature type="transmembrane region" description="Helical" evidence="1">
    <location>
        <begin position="206"/>
        <end position="223"/>
    </location>
</feature>
<proteinExistence type="predicted"/>
<keyword evidence="1" id="KW-0812">Transmembrane</keyword>
<feature type="transmembrane region" description="Helical" evidence="1">
    <location>
        <begin position="149"/>
        <end position="171"/>
    </location>
</feature>
<sequence>MISRATTLDRVRAGAVLLTAVVQFVIGSIGGSGAFGRPIGEVSAANETPIVPAGGAFAIWGVIYTWVLVLAVRQALPSQWARPEHRATGWWLVLAAVANATWIVLFSSLLVGWAEVAIIVLLVSLAVVMARLATFPATVADRWTLHAPIAFYTGWVSVATVVGTAATGAWAGLPSTGAVAVILGIVMVLVTGLIAAAVATAGPAPVAYAASVVWALGGIVVAGRPVLVVIAAVLAAVVVVAAVVRRVLRSRERLAAAFG</sequence>
<evidence type="ECO:0000313" key="2">
    <source>
        <dbReference type="EMBL" id="MFC5062562.1"/>
    </source>
</evidence>
<dbReference type="PANTHER" id="PTHR33802:SF1">
    <property type="entry name" value="XK-RELATED PROTEIN"/>
    <property type="match status" value="1"/>
</dbReference>
<feature type="transmembrane region" description="Helical" evidence="1">
    <location>
        <begin position="229"/>
        <end position="248"/>
    </location>
</feature>
<feature type="transmembrane region" description="Helical" evidence="1">
    <location>
        <begin position="54"/>
        <end position="76"/>
    </location>
</feature>
<feature type="transmembrane region" description="Helical" evidence="1">
    <location>
        <begin position="116"/>
        <end position="137"/>
    </location>
</feature>
<keyword evidence="1" id="KW-1133">Transmembrane helix</keyword>
<evidence type="ECO:0000313" key="3">
    <source>
        <dbReference type="Proteomes" id="UP001595947"/>
    </source>
</evidence>
<evidence type="ECO:0000256" key="1">
    <source>
        <dbReference type="SAM" id="Phobius"/>
    </source>
</evidence>
<name>A0ABV9YLQ2_9PSEU</name>
<dbReference type="EMBL" id="JBHSIV010000008">
    <property type="protein sequence ID" value="MFC5062562.1"/>
    <property type="molecule type" value="Genomic_DNA"/>
</dbReference>
<evidence type="ECO:0008006" key="4">
    <source>
        <dbReference type="Google" id="ProtNLM"/>
    </source>
</evidence>
<reference evidence="3" key="1">
    <citation type="journal article" date="2019" name="Int. J. Syst. Evol. Microbiol.">
        <title>The Global Catalogue of Microorganisms (GCM) 10K type strain sequencing project: providing services to taxonomists for standard genome sequencing and annotation.</title>
        <authorList>
            <consortium name="The Broad Institute Genomics Platform"/>
            <consortium name="The Broad Institute Genome Sequencing Center for Infectious Disease"/>
            <person name="Wu L."/>
            <person name="Ma J."/>
        </authorList>
    </citation>
    <scope>NUCLEOTIDE SEQUENCE [LARGE SCALE GENOMIC DNA]</scope>
    <source>
        <strain evidence="3">CGMCC 4.7093</strain>
    </source>
</reference>
<gene>
    <name evidence="2" type="ORF">ACFPBZ_10120</name>
</gene>
<keyword evidence="1" id="KW-0472">Membrane</keyword>
<dbReference type="InterPro" id="IPR038330">
    <property type="entry name" value="TspO/MBR-related_sf"/>
</dbReference>
<comment type="caution">
    <text evidence="2">The sequence shown here is derived from an EMBL/GenBank/DDBJ whole genome shotgun (WGS) entry which is preliminary data.</text>
</comment>
<feature type="transmembrane region" description="Helical" evidence="1">
    <location>
        <begin position="88"/>
        <end position="110"/>
    </location>
</feature>
<organism evidence="2 3">
    <name type="scientific">Actinomycetospora atypica</name>
    <dbReference type="NCBI Taxonomy" id="1290095"/>
    <lineage>
        <taxon>Bacteria</taxon>
        <taxon>Bacillati</taxon>
        <taxon>Actinomycetota</taxon>
        <taxon>Actinomycetes</taxon>
        <taxon>Pseudonocardiales</taxon>
        <taxon>Pseudonocardiaceae</taxon>
        <taxon>Actinomycetospora</taxon>
    </lineage>
</organism>